<reference evidence="2 3" key="1">
    <citation type="submission" date="2024-01" db="EMBL/GenBank/DDBJ databases">
        <authorList>
            <person name="Allen C."/>
            <person name="Tagirdzhanova G."/>
        </authorList>
    </citation>
    <scope>NUCLEOTIDE SEQUENCE [LARGE SCALE GENOMIC DNA]</scope>
</reference>
<feature type="region of interest" description="Disordered" evidence="1">
    <location>
        <begin position="1"/>
        <end position="33"/>
    </location>
</feature>
<feature type="region of interest" description="Disordered" evidence="1">
    <location>
        <begin position="63"/>
        <end position="83"/>
    </location>
</feature>
<dbReference type="EMBL" id="CAWUHC010000048">
    <property type="protein sequence ID" value="CAK7224276.1"/>
    <property type="molecule type" value="Genomic_DNA"/>
</dbReference>
<feature type="compositionally biased region" description="Low complexity" evidence="1">
    <location>
        <begin position="20"/>
        <end position="33"/>
    </location>
</feature>
<name>A0ABP0BXE9_9PEZI</name>
<comment type="caution">
    <text evidence="2">The sequence shown here is derived from an EMBL/GenBank/DDBJ whole genome shotgun (WGS) entry which is preliminary data.</text>
</comment>
<feature type="compositionally biased region" description="Polar residues" evidence="1">
    <location>
        <begin position="73"/>
        <end position="82"/>
    </location>
</feature>
<proteinExistence type="predicted"/>
<protein>
    <submittedName>
        <fullName evidence="2">Uncharacterized protein</fullName>
    </submittedName>
</protein>
<evidence type="ECO:0000313" key="2">
    <source>
        <dbReference type="EMBL" id="CAK7224276.1"/>
    </source>
</evidence>
<evidence type="ECO:0000313" key="3">
    <source>
        <dbReference type="Proteomes" id="UP001642406"/>
    </source>
</evidence>
<dbReference type="Proteomes" id="UP001642406">
    <property type="component" value="Unassembled WGS sequence"/>
</dbReference>
<keyword evidence="3" id="KW-1185">Reference proteome</keyword>
<sequence length="199" mass="21776">MKAFKLKPAGTGSTNKSHTSRSQSITSATSTSISSSLAHAKHATSAAWSACKQGTRNTLQLGSSALHRGQPRAIQSKSSQQPRRVRRLFRLGRGQKSSQYSTLGEDYNDDDIDIFSGQPFRTSLDAPRPQTSANHAPGHRCDVHCDSHSNSDLENGPLVARFVFEPQHATSSSMVPATARHMHFAADEGESDDDEWWRD</sequence>
<feature type="region of interest" description="Disordered" evidence="1">
    <location>
        <begin position="118"/>
        <end position="139"/>
    </location>
</feature>
<gene>
    <name evidence="2" type="ORF">SBRCBS47491_005494</name>
</gene>
<organism evidence="2 3">
    <name type="scientific">Sporothrix bragantina</name>
    <dbReference type="NCBI Taxonomy" id="671064"/>
    <lineage>
        <taxon>Eukaryota</taxon>
        <taxon>Fungi</taxon>
        <taxon>Dikarya</taxon>
        <taxon>Ascomycota</taxon>
        <taxon>Pezizomycotina</taxon>
        <taxon>Sordariomycetes</taxon>
        <taxon>Sordariomycetidae</taxon>
        <taxon>Ophiostomatales</taxon>
        <taxon>Ophiostomataceae</taxon>
        <taxon>Sporothrix</taxon>
    </lineage>
</organism>
<accession>A0ABP0BXE9</accession>
<evidence type="ECO:0000256" key="1">
    <source>
        <dbReference type="SAM" id="MobiDB-lite"/>
    </source>
</evidence>